<name>B9RAR9_RICCO</name>
<proteinExistence type="inferred from homology"/>
<gene>
    <name evidence="7" type="ORF">RCOM_1508210</name>
</gene>
<keyword evidence="8" id="KW-1185">Reference proteome</keyword>
<dbReference type="PROSITE" id="PS00086">
    <property type="entry name" value="CYTOCHROME_P450"/>
    <property type="match status" value="1"/>
</dbReference>
<dbReference type="CDD" id="cd11072">
    <property type="entry name" value="CYP71-like"/>
    <property type="match status" value="1"/>
</dbReference>
<evidence type="ECO:0000313" key="7">
    <source>
        <dbReference type="EMBL" id="EEF51896.1"/>
    </source>
</evidence>
<dbReference type="PANTHER" id="PTHR47955:SF15">
    <property type="entry name" value="CYTOCHROME P450 71A2-LIKE"/>
    <property type="match status" value="1"/>
</dbReference>
<dbReference type="FunFam" id="1.10.630.10:FF:000011">
    <property type="entry name" value="Cytochrome P450 83B1"/>
    <property type="match status" value="1"/>
</dbReference>
<dbReference type="SUPFAM" id="SSF48264">
    <property type="entry name" value="Cytochrome P450"/>
    <property type="match status" value="1"/>
</dbReference>
<dbReference type="InParanoid" id="B9RAR9"/>
<comment type="cofactor">
    <cofactor evidence="4">
        <name>heme</name>
        <dbReference type="ChEBI" id="CHEBI:30413"/>
    </cofactor>
</comment>
<evidence type="ECO:0000256" key="3">
    <source>
        <dbReference type="ARBA" id="ARBA00023004"/>
    </source>
</evidence>
<dbReference type="OrthoDB" id="1470350at2759"/>
<dbReference type="EMBL" id="EQ973773">
    <property type="protein sequence ID" value="EEF51896.1"/>
    <property type="molecule type" value="Genomic_DNA"/>
</dbReference>
<keyword evidence="6" id="KW-1133">Transmembrane helix</keyword>
<dbReference type="EC" id="1.14.13.68" evidence="7"/>
<dbReference type="FunCoup" id="B9RAR9">
    <property type="interactions" value="465"/>
</dbReference>
<dbReference type="OMA" id="MGGTRCP"/>
<dbReference type="GO" id="GO:0005506">
    <property type="term" value="F:iron ion binding"/>
    <property type="evidence" value="ECO:0007669"/>
    <property type="project" value="InterPro"/>
</dbReference>
<evidence type="ECO:0000256" key="5">
    <source>
        <dbReference type="RuleBase" id="RU000461"/>
    </source>
</evidence>
<keyword evidence="5 7" id="KW-0560">Oxidoreductase</keyword>
<feature type="transmembrane region" description="Helical" evidence="6">
    <location>
        <begin position="12"/>
        <end position="35"/>
    </location>
</feature>
<keyword evidence="6" id="KW-0812">Transmembrane</keyword>
<dbReference type="InterPro" id="IPR017972">
    <property type="entry name" value="Cyt_P450_CS"/>
</dbReference>
<dbReference type="Pfam" id="PF00067">
    <property type="entry name" value="p450"/>
    <property type="match status" value="1"/>
</dbReference>
<sequence>MWNFLTQFFGHYNGTSFSLTVSLIFIALTLIIFLFNSSQKKSLPPSPPTLPIIGNLHQLGFHPHRSLRSMAQTHGPIMLLHLGTLPTLVISSAEMAREVMKANDLVFSDRPTSRISKKLLYDYKDIAGAPYGEYWRQMKGISVVHLLSSKRVQSFNNVREEETACMIEKIQKSSDSSSPVNLSEVLAALTNDVVCRVALGRKQITTKQGRKFEELLGDFVELMGFNFGSYIPWLSWIDQANGVNAKVERVAKELDDFLDGIIEAHMCNEPRGEDNKDFVDVLLSIQKENMSGFPIDLTSIKAIILDVLAAGTDSTYTLLEWAMTELLKHPGMMKKVQSEVREIVNERSVITANDLERMLYLKAIMKETFRFHPPLPLLVPRVSTQDVRIKGYDIATGTQAIINAWAIGRDPAVWDRAEEFWPERFLNSSVDYRGHDFQLLPFGGGRRICPGIQFATSLEELALANLLHKFDWALPDGVKEDDLDMTESVGLTVHRKFPLLAVATPHFH</sequence>
<reference evidence="8" key="1">
    <citation type="journal article" date="2010" name="Nat. Biotechnol.">
        <title>Draft genome sequence of the oilseed species Ricinus communis.</title>
        <authorList>
            <person name="Chan A.P."/>
            <person name="Crabtree J."/>
            <person name="Zhao Q."/>
            <person name="Lorenzi H."/>
            <person name="Orvis J."/>
            <person name="Puiu D."/>
            <person name="Melake-Berhan A."/>
            <person name="Jones K.M."/>
            <person name="Redman J."/>
            <person name="Chen G."/>
            <person name="Cahoon E.B."/>
            <person name="Gedil M."/>
            <person name="Stanke M."/>
            <person name="Haas B.J."/>
            <person name="Wortman J.R."/>
            <person name="Fraser-Liggett C.M."/>
            <person name="Ravel J."/>
            <person name="Rabinowicz P.D."/>
        </authorList>
    </citation>
    <scope>NUCLEOTIDE SEQUENCE [LARGE SCALE GENOMIC DNA]</scope>
    <source>
        <strain evidence="8">cv. Hale</strain>
    </source>
</reference>
<accession>B9RAR9</accession>
<dbReference type="KEGG" id="rcu:8278260"/>
<comment type="similarity">
    <text evidence="1 5">Belongs to the cytochrome P450 family.</text>
</comment>
<dbReference type="PANTHER" id="PTHR47955">
    <property type="entry name" value="CYTOCHROME P450 FAMILY 71 PROTEIN"/>
    <property type="match status" value="1"/>
</dbReference>
<dbReference type="eggNOG" id="KOG0156">
    <property type="taxonomic scope" value="Eukaryota"/>
</dbReference>
<dbReference type="Gene3D" id="1.10.630.10">
    <property type="entry name" value="Cytochrome P450"/>
    <property type="match status" value="1"/>
</dbReference>
<protein>
    <submittedName>
        <fullName evidence="7">Cytochrome P450, putative</fullName>
        <ecNumber evidence="7">1.14.13.68</ecNumber>
    </submittedName>
</protein>
<evidence type="ECO:0000313" key="8">
    <source>
        <dbReference type="Proteomes" id="UP000008311"/>
    </source>
</evidence>
<evidence type="ECO:0000256" key="6">
    <source>
        <dbReference type="SAM" id="Phobius"/>
    </source>
</evidence>
<dbReference type="InterPro" id="IPR002401">
    <property type="entry name" value="Cyt_P450_E_grp-I"/>
</dbReference>
<evidence type="ECO:0000256" key="1">
    <source>
        <dbReference type="ARBA" id="ARBA00010617"/>
    </source>
</evidence>
<dbReference type="GO" id="GO:0020037">
    <property type="term" value="F:heme binding"/>
    <property type="evidence" value="ECO:0007669"/>
    <property type="project" value="InterPro"/>
</dbReference>
<dbReference type="STRING" id="3988.B9RAR9"/>
<dbReference type="GO" id="GO:0004497">
    <property type="term" value="F:monooxygenase activity"/>
    <property type="evidence" value="ECO:0007669"/>
    <property type="project" value="UniProtKB-KW"/>
</dbReference>
<dbReference type="GO" id="GO:0016491">
    <property type="term" value="F:oxidoreductase activity"/>
    <property type="evidence" value="ECO:0000318"/>
    <property type="project" value="GO_Central"/>
</dbReference>
<feature type="binding site" description="axial binding residue" evidence="4">
    <location>
        <position position="449"/>
    </location>
    <ligand>
        <name>heme</name>
        <dbReference type="ChEBI" id="CHEBI:30413"/>
    </ligand>
    <ligandPart>
        <name>Fe</name>
        <dbReference type="ChEBI" id="CHEBI:18248"/>
    </ligandPart>
</feature>
<keyword evidence="5" id="KW-0503">Monooxygenase</keyword>
<dbReference type="AlphaFoldDB" id="B9RAR9"/>
<organism evidence="7 8">
    <name type="scientific">Ricinus communis</name>
    <name type="common">Castor bean</name>
    <dbReference type="NCBI Taxonomy" id="3988"/>
    <lineage>
        <taxon>Eukaryota</taxon>
        <taxon>Viridiplantae</taxon>
        <taxon>Streptophyta</taxon>
        <taxon>Embryophyta</taxon>
        <taxon>Tracheophyta</taxon>
        <taxon>Spermatophyta</taxon>
        <taxon>Magnoliopsida</taxon>
        <taxon>eudicotyledons</taxon>
        <taxon>Gunneridae</taxon>
        <taxon>Pentapetalae</taxon>
        <taxon>rosids</taxon>
        <taxon>fabids</taxon>
        <taxon>Malpighiales</taxon>
        <taxon>Euphorbiaceae</taxon>
        <taxon>Acalyphoideae</taxon>
        <taxon>Acalypheae</taxon>
        <taxon>Ricinus</taxon>
    </lineage>
</organism>
<keyword evidence="6" id="KW-0472">Membrane</keyword>
<dbReference type="InterPro" id="IPR036396">
    <property type="entry name" value="Cyt_P450_sf"/>
</dbReference>
<dbReference type="PRINTS" id="PR00385">
    <property type="entry name" value="P450"/>
</dbReference>
<keyword evidence="4 5" id="KW-0349">Heme</keyword>
<keyword evidence="3 4" id="KW-0408">Iron</keyword>
<keyword evidence="2 4" id="KW-0479">Metal-binding</keyword>
<dbReference type="InterPro" id="IPR001128">
    <property type="entry name" value="Cyt_P450"/>
</dbReference>
<dbReference type="PRINTS" id="PR00463">
    <property type="entry name" value="EP450I"/>
</dbReference>
<evidence type="ECO:0000256" key="2">
    <source>
        <dbReference type="ARBA" id="ARBA00022723"/>
    </source>
</evidence>
<dbReference type="GO" id="GO:0016705">
    <property type="term" value="F:oxidoreductase activity, acting on paired donors, with incorporation or reduction of molecular oxygen"/>
    <property type="evidence" value="ECO:0007669"/>
    <property type="project" value="InterPro"/>
</dbReference>
<evidence type="ECO:0000256" key="4">
    <source>
        <dbReference type="PIRSR" id="PIRSR602401-1"/>
    </source>
</evidence>
<dbReference type="Proteomes" id="UP000008311">
    <property type="component" value="Unassembled WGS sequence"/>
</dbReference>